<name>A0ACB0L1D4_TRIPR</name>
<protein>
    <submittedName>
        <fullName evidence="1">Uncharacterized protein</fullName>
    </submittedName>
</protein>
<reference evidence="1" key="1">
    <citation type="submission" date="2023-10" db="EMBL/GenBank/DDBJ databases">
        <authorList>
            <person name="Rodriguez Cubillos JULIANA M."/>
            <person name="De Vega J."/>
        </authorList>
    </citation>
    <scope>NUCLEOTIDE SEQUENCE</scope>
</reference>
<comment type="caution">
    <text evidence="1">The sequence shown here is derived from an EMBL/GenBank/DDBJ whole genome shotgun (WGS) entry which is preliminary data.</text>
</comment>
<dbReference type="Proteomes" id="UP001177021">
    <property type="component" value="Unassembled WGS sequence"/>
</dbReference>
<proteinExistence type="predicted"/>
<organism evidence="1 2">
    <name type="scientific">Trifolium pratense</name>
    <name type="common">Red clover</name>
    <dbReference type="NCBI Taxonomy" id="57577"/>
    <lineage>
        <taxon>Eukaryota</taxon>
        <taxon>Viridiplantae</taxon>
        <taxon>Streptophyta</taxon>
        <taxon>Embryophyta</taxon>
        <taxon>Tracheophyta</taxon>
        <taxon>Spermatophyta</taxon>
        <taxon>Magnoliopsida</taxon>
        <taxon>eudicotyledons</taxon>
        <taxon>Gunneridae</taxon>
        <taxon>Pentapetalae</taxon>
        <taxon>rosids</taxon>
        <taxon>fabids</taxon>
        <taxon>Fabales</taxon>
        <taxon>Fabaceae</taxon>
        <taxon>Papilionoideae</taxon>
        <taxon>50 kb inversion clade</taxon>
        <taxon>NPAAA clade</taxon>
        <taxon>Hologalegina</taxon>
        <taxon>IRL clade</taxon>
        <taxon>Trifolieae</taxon>
        <taxon>Trifolium</taxon>
    </lineage>
</organism>
<sequence>MSLSLKTNGEVNHLTQGDVQNEDGIVFALSLITSITLPLTVRSAVELGIFDILNKAGNDVKLSADDIAIKIGSKNPEAPTMLDRLLKLLTSHSLLYCSLSENQEGRTSPQRLYSLAPLSKYFVTDVDGVSFGSIVNLALDKVYLGSWTEMKGAILEGGIPFNRVYGMHAFEYSVVDPRFNDVFNNAMINNTTIIMKRILEIYEGFEHINRLVDVGGGLGINIKLITSKYPHIHGVNFDLPHVIEHAPPYAGVTHVGGDMFESVPDGDVIFMKWILHDWTDEQCLKLLKNCHKAIPKDGKVIVVDSITPVLPESTIVTKTVFQSDLMMMAQLPGGKERTKDEFMELALGSGFSDINFVCQFAIFWVMEFIK</sequence>
<keyword evidence="2" id="KW-1185">Reference proteome</keyword>
<dbReference type="EMBL" id="CASHSV030000409">
    <property type="protein sequence ID" value="CAJ2663193.1"/>
    <property type="molecule type" value="Genomic_DNA"/>
</dbReference>
<evidence type="ECO:0000313" key="1">
    <source>
        <dbReference type="EMBL" id="CAJ2663193.1"/>
    </source>
</evidence>
<gene>
    <name evidence="1" type="ORF">MILVUS5_LOCUS28667</name>
</gene>
<accession>A0ACB0L1D4</accession>
<evidence type="ECO:0000313" key="2">
    <source>
        <dbReference type="Proteomes" id="UP001177021"/>
    </source>
</evidence>